<dbReference type="InterPro" id="IPR013078">
    <property type="entry name" value="His_Pase_superF_clade-1"/>
</dbReference>
<dbReference type="STRING" id="395961.Cyan7425_1538"/>
<feature type="binding site" evidence="2">
    <location>
        <begin position="84"/>
        <end position="87"/>
    </location>
    <ligand>
        <name>substrate</name>
    </ligand>
</feature>
<dbReference type="eggNOG" id="COG0406">
    <property type="taxonomic scope" value="Bacteria"/>
</dbReference>
<dbReference type="GO" id="GO:0005737">
    <property type="term" value="C:cytoplasm"/>
    <property type="evidence" value="ECO:0007669"/>
    <property type="project" value="TreeGrafter"/>
</dbReference>
<dbReference type="SMART" id="SM00855">
    <property type="entry name" value="PGAM"/>
    <property type="match status" value="1"/>
</dbReference>
<dbReference type="Pfam" id="PF00300">
    <property type="entry name" value="His_Phos_1"/>
    <property type="match status" value="1"/>
</dbReference>
<dbReference type="InterPro" id="IPR050275">
    <property type="entry name" value="PGM_Phosphatase"/>
</dbReference>
<feature type="binding site" evidence="2">
    <location>
        <position position="60"/>
    </location>
    <ligand>
        <name>substrate</name>
    </ligand>
</feature>
<dbReference type="CDD" id="cd07067">
    <property type="entry name" value="HP_PGM_like"/>
    <property type="match status" value="1"/>
</dbReference>
<dbReference type="AlphaFoldDB" id="B8HPP7"/>
<proteinExistence type="predicted"/>
<dbReference type="PANTHER" id="PTHR48100:SF1">
    <property type="entry name" value="HISTIDINE PHOSPHATASE FAMILY PROTEIN-RELATED"/>
    <property type="match status" value="1"/>
</dbReference>
<dbReference type="PANTHER" id="PTHR48100">
    <property type="entry name" value="BROAD-SPECIFICITY PHOSPHATASE YOR283W-RELATED"/>
    <property type="match status" value="1"/>
</dbReference>
<feature type="active site" description="Proton donor/acceptor" evidence="1">
    <location>
        <position position="84"/>
    </location>
</feature>
<dbReference type="EMBL" id="CP001344">
    <property type="protein sequence ID" value="ACL43908.1"/>
    <property type="molecule type" value="Genomic_DNA"/>
</dbReference>
<dbReference type="SUPFAM" id="SSF53254">
    <property type="entry name" value="Phosphoglycerate mutase-like"/>
    <property type="match status" value="1"/>
</dbReference>
<evidence type="ECO:0000256" key="2">
    <source>
        <dbReference type="PIRSR" id="PIRSR613078-2"/>
    </source>
</evidence>
<dbReference type="HOGENOM" id="CLU_033323_8_4_3"/>
<dbReference type="Gene3D" id="3.40.50.1240">
    <property type="entry name" value="Phosphoglycerate mutase-like"/>
    <property type="match status" value="1"/>
</dbReference>
<protein>
    <submittedName>
        <fullName evidence="3">Phosphoglycerate mutase</fullName>
    </submittedName>
</protein>
<feature type="active site" description="Tele-phosphohistidine intermediate" evidence="1">
    <location>
        <position position="11"/>
    </location>
</feature>
<gene>
    <name evidence="3" type="ordered locus">Cyan7425_1538</name>
</gene>
<dbReference type="KEGG" id="cyn:Cyan7425_1538"/>
<sequence>MTNLNLYLLRHGETIYSRSGGYCGDLDPELTPAGQQMAAAFARTYVHLPWEAVYVSPKQRTLATAQPLCAAIGLSPQVRDGLREISYGAWEGQTNEYVKATYGEEYIRWLTEPAWNPPTGGETAVQIASRAALVISEIEQNHLSGNVLVVSHKATIRIILCSLLGIDLGRYRDRINTLAGSVSMVKFDAHGPRLELLGDRAYMGTELSSLPGT</sequence>
<dbReference type="GO" id="GO:0016791">
    <property type="term" value="F:phosphatase activity"/>
    <property type="evidence" value="ECO:0007669"/>
    <property type="project" value="TreeGrafter"/>
</dbReference>
<dbReference type="InterPro" id="IPR029033">
    <property type="entry name" value="His_PPase_superfam"/>
</dbReference>
<name>B8HPP7_CYAP4</name>
<evidence type="ECO:0000313" key="3">
    <source>
        <dbReference type="EMBL" id="ACL43908.1"/>
    </source>
</evidence>
<reference evidence="3" key="1">
    <citation type="submission" date="2009-01" db="EMBL/GenBank/DDBJ databases">
        <title>Complete sequence of chromosome Cyanothece sp. PCC 7425.</title>
        <authorList>
            <consortium name="US DOE Joint Genome Institute"/>
            <person name="Lucas S."/>
            <person name="Copeland A."/>
            <person name="Lapidus A."/>
            <person name="Glavina del Rio T."/>
            <person name="Dalin E."/>
            <person name="Tice H."/>
            <person name="Bruce D."/>
            <person name="Goodwin L."/>
            <person name="Pitluck S."/>
            <person name="Sims D."/>
            <person name="Meineke L."/>
            <person name="Brettin T."/>
            <person name="Detter J.C."/>
            <person name="Han C."/>
            <person name="Larimer F."/>
            <person name="Land M."/>
            <person name="Hauser L."/>
            <person name="Kyrpides N."/>
            <person name="Ovchinnikova G."/>
            <person name="Liberton M."/>
            <person name="Stoeckel J."/>
            <person name="Banerjee A."/>
            <person name="Singh A."/>
            <person name="Page L."/>
            <person name="Sato H."/>
            <person name="Zhao L."/>
            <person name="Sherman L."/>
            <person name="Pakrasi H."/>
            <person name="Richardson P."/>
        </authorList>
    </citation>
    <scope>NUCLEOTIDE SEQUENCE</scope>
    <source>
        <strain evidence="3">PCC 7425</strain>
    </source>
</reference>
<accession>B8HPP7</accession>
<organism evidence="3">
    <name type="scientific">Cyanothece sp. (strain PCC 7425 / ATCC 29141)</name>
    <dbReference type="NCBI Taxonomy" id="395961"/>
    <lineage>
        <taxon>Bacteria</taxon>
        <taxon>Bacillati</taxon>
        <taxon>Cyanobacteriota</taxon>
        <taxon>Cyanophyceae</taxon>
        <taxon>Gomontiellales</taxon>
        <taxon>Cyanothecaceae</taxon>
        <taxon>Cyanothece</taxon>
    </lineage>
</organism>
<evidence type="ECO:0000256" key="1">
    <source>
        <dbReference type="PIRSR" id="PIRSR613078-1"/>
    </source>
</evidence>